<dbReference type="Pfam" id="PF00126">
    <property type="entry name" value="HTH_1"/>
    <property type="match status" value="1"/>
</dbReference>
<evidence type="ECO:0000256" key="3">
    <source>
        <dbReference type="ARBA" id="ARBA00023125"/>
    </source>
</evidence>
<keyword evidence="2" id="KW-0805">Transcription regulation</keyword>
<feature type="domain" description="HTH lysR-type" evidence="6">
    <location>
        <begin position="1"/>
        <end position="58"/>
    </location>
</feature>
<dbReference type="Gene3D" id="1.10.10.10">
    <property type="entry name" value="Winged helix-like DNA-binding domain superfamily/Winged helix DNA-binding domain"/>
    <property type="match status" value="1"/>
</dbReference>
<evidence type="ECO:0000256" key="2">
    <source>
        <dbReference type="ARBA" id="ARBA00023015"/>
    </source>
</evidence>
<evidence type="ECO:0000259" key="6">
    <source>
        <dbReference type="PROSITE" id="PS50931"/>
    </source>
</evidence>
<evidence type="ECO:0000313" key="8">
    <source>
        <dbReference type="Proteomes" id="UP001379949"/>
    </source>
</evidence>
<keyword evidence="5" id="KW-0804">Transcription</keyword>
<reference evidence="7 8" key="1">
    <citation type="submission" date="2024-02" db="EMBL/GenBank/DDBJ databases">
        <title>Bacteria isolated from the canopy kelp, Nereocystis luetkeana.</title>
        <authorList>
            <person name="Pfister C.A."/>
            <person name="Younker I.T."/>
            <person name="Light S.H."/>
        </authorList>
    </citation>
    <scope>NUCLEOTIDE SEQUENCE [LARGE SCALE GENOMIC DNA]</scope>
    <source>
        <strain evidence="7 8">TI.4.07</strain>
    </source>
</reference>
<dbReference type="Proteomes" id="UP001379949">
    <property type="component" value="Unassembled WGS sequence"/>
</dbReference>
<protein>
    <submittedName>
        <fullName evidence="7">LysR family transcriptional regulator</fullName>
    </submittedName>
</protein>
<evidence type="ECO:0000256" key="1">
    <source>
        <dbReference type="ARBA" id="ARBA00009437"/>
    </source>
</evidence>
<dbReference type="InterPro" id="IPR036390">
    <property type="entry name" value="WH_DNA-bd_sf"/>
</dbReference>
<dbReference type="Gene3D" id="3.40.190.10">
    <property type="entry name" value="Periplasmic binding protein-like II"/>
    <property type="match status" value="2"/>
</dbReference>
<dbReference type="RefSeq" id="WP_341568171.1">
    <property type="nucleotide sequence ID" value="NZ_JBAKAR010000024.1"/>
</dbReference>
<gene>
    <name evidence="7" type="ORF">V6242_17405</name>
</gene>
<dbReference type="PROSITE" id="PS50931">
    <property type="entry name" value="HTH_LYSR"/>
    <property type="match status" value="1"/>
</dbReference>
<dbReference type="PANTHER" id="PTHR30293:SF0">
    <property type="entry name" value="NITROGEN ASSIMILATION REGULATORY PROTEIN NAC"/>
    <property type="match status" value="1"/>
</dbReference>
<keyword evidence="8" id="KW-1185">Reference proteome</keyword>
<keyword evidence="4" id="KW-0010">Activator</keyword>
<dbReference type="InterPro" id="IPR005119">
    <property type="entry name" value="LysR_subst-bd"/>
</dbReference>
<name>A0ABU9G8W6_9GAMM</name>
<dbReference type="EMBL" id="JBAKAR010000024">
    <property type="protein sequence ID" value="MEL0614933.1"/>
    <property type="molecule type" value="Genomic_DNA"/>
</dbReference>
<dbReference type="Pfam" id="PF03466">
    <property type="entry name" value="LysR_substrate"/>
    <property type="match status" value="1"/>
</dbReference>
<dbReference type="PANTHER" id="PTHR30293">
    <property type="entry name" value="TRANSCRIPTIONAL REGULATORY PROTEIN NAC-RELATED"/>
    <property type="match status" value="1"/>
</dbReference>
<proteinExistence type="inferred from homology"/>
<dbReference type="InterPro" id="IPR000847">
    <property type="entry name" value="LysR_HTH_N"/>
</dbReference>
<evidence type="ECO:0000256" key="5">
    <source>
        <dbReference type="ARBA" id="ARBA00023163"/>
    </source>
</evidence>
<evidence type="ECO:0000256" key="4">
    <source>
        <dbReference type="ARBA" id="ARBA00023159"/>
    </source>
</evidence>
<dbReference type="InterPro" id="IPR036388">
    <property type="entry name" value="WH-like_DNA-bd_sf"/>
</dbReference>
<sequence length="317" mass="35538">MNSKQLVFFLKVVELSSIAAAARELNVAQPSISLQLANLEHELKTTLFERSFRGVSLTQSGNVFKAHAESLLRQIEQAKSDVQQLECSPSGSISIGMTQPIGNIISVPLLTLVEQRYPDIELKFHTGFSYSLSKQLDSGEIDIAISSPDSSDNRHIKRTKLFREKIFLAVGYAPKTALLQKLNGKKQITFEELADYDVIVTGVQDSLGYALSQYEEQTSIKLKHKPEFGQLMTTLRYVVDGYGVLLSPTSAFYHLQDSQQIQAIEVVEPTLWRDVYLFTSTERPRTTILQIVQSLIEEIVEAEWRSGAWKGELPVAL</sequence>
<keyword evidence="3" id="KW-0238">DNA-binding</keyword>
<dbReference type="SUPFAM" id="SSF53850">
    <property type="entry name" value="Periplasmic binding protein-like II"/>
    <property type="match status" value="1"/>
</dbReference>
<dbReference type="SUPFAM" id="SSF46785">
    <property type="entry name" value="Winged helix' DNA-binding domain"/>
    <property type="match status" value="1"/>
</dbReference>
<organism evidence="7 8">
    <name type="scientific">Marinomonas arenicola</name>
    <dbReference type="NCBI Taxonomy" id="569601"/>
    <lineage>
        <taxon>Bacteria</taxon>
        <taxon>Pseudomonadati</taxon>
        <taxon>Pseudomonadota</taxon>
        <taxon>Gammaproteobacteria</taxon>
        <taxon>Oceanospirillales</taxon>
        <taxon>Oceanospirillaceae</taxon>
        <taxon>Marinomonas</taxon>
    </lineage>
</organism>
<comment type="caution">
    <text evidence="7">The sequence shown here is derived from an EMBL/GenBank/DDBJ whole genome shotgun (WGS) entry which is preliminary data.</text>
</comment>
<evidence type="ECO:0000313" key="7">
    <source>
        <dbReference type="EMBL" id="MEL0614933.1"/>
    </source>
</evidence>
<accession>A0ABU9G8W6</accession>
<comment type="similarity">
    <text evidence="1">Belongs to the LysR transcriptional regulatory family.</text>
</comment>
<dbReference type="PRINTS" id="PR00039">
    <property type="entry name" value="HTHLYSR"/>
</dbReference>